<dbReference type="InterPro" id="IPR028082">
    <property type="entry name" value="Peripla_BP_I"/>
</dbReference>
<evidence type="ECO:0000256" key="5">
    <source>
        <dbReference type="ARBA" id="ARBA00022989"/>
    </source>
</evidence>
<dbReference type="Gene3D" id="3.40.50.2300">
    <property type="match status" value="3"/>
</dbReference>
<feature type="domain" description="Receptor ligand binding region" evidence="12">
    <location>
        <begin position="81"/>
        <end position="170"/>
    </location>
</feature>
<comment type="caution">
    <text evidence="13">The sequence shown here is derived from an EMBL/GenBank/DDBJ whole genome shotgun (WGS) entry which is preliminary data.</text>
</comment>
<dbReference type="GO" id="GO:0005886">
    <property type="term" value="C:plasma membrane"/>
    <property type="evidence" value="ECO:0007669"/>
    <property type="project" value="UniProtKB-SubCell"/>
</dbReference>
<dbReference type="InterPro" id="IPR000337">
    <property type="entry name" value="GPCR_3"/>
</dbReference>
<keyword evidence="14" id="KW-1185">Reference proteome</keyword>
<evidence type="ECO:0000256" key="11">
    <source>
        <dbReference type="SAM" id="Phobius"/>
    </source>
</evidence>
<evidence type="ECO:0000256" key="8">
    <source>
        <dbReference type="ARBA" id="ARBA00023170"/>
    </source>
</evidence>
<dbReference type="SUPFAM" id="SSF53822">
    <property type="entry name" value="Periplasmic binding protein-like I"/>
    <property type="match status" value="1"/>
</dbReference>
<protein>
    <recommendedName>
        <fullName evidence="12">Receptor ligand binding region domain-containing protein</fullName>
    </recommendedName>
</protein>
<dbReference type="GO" id="GO:0004930">
    <property type="term" value="F:G protein-coupled receptor activity"/>
    <property type="evidence" value="ECO:0007669"/>
    <property type="project" value="UniProtKB-KW"/>
</dbReference>
<dbReference type="OrthoDB" id="5984008at2759"/>
<keyword evidence="4" id="KW-0732">Signal</keyword>
<keyword evidence="8" id="KW-0675">Receptor</keyword>
<reference evidence="13" key="1">
    <citation type="journal article" date="2023" name="Science">
        <title>Genome structures resolve the early diversification of teleost fishes.</title>
        <authorList>
            <person name="Parey E."/>
            <person name="Louis A."/>
            <person name="Montfort J."/>
            <person name="Bouchez O."/>
            <person name="Roques C."/>
            <person name="Iampietro C."/>
            <person name="Lluch J."/>
            <person name="Castinel A."/>
            <person name="Donnadieu C."/>
            <person name="Desvignes T."/>
            <person name="Floi Bucao C."/>
            <person name="Jouanno E."/>
            <person name="Wen M."/>
            <person name="Mejri S."/>
            <person name="Dirks R."/>
            <person name="Jansen H."/>
            <person name="Henkel C."/>
            <person name="Chen W.J."/>
            <person name="Zahm M."/>
            <person name="Cabau C."/>
            <person name="Klopp C."/>
            <person name="Thompson A.W."/>
            <person name="Robinson-Rechavi M."/>
            <person name="Braasch I."/>
            <person name="Lecointre G."/>
            <person name="Bobe J."/>
            <person name="Postlethwait J.H."/>
            <person name="Berthelot C."/>
            <person name="Roest Crollius H."/>
            <person name="Guiguen Y."/>
        </authorList>
    </citation>
    <scope>NUCLEOTIDE SEQUENCE</scope>
    <source>
        <strain evidence="13">WJC10195</strain>
    </source>
</reference>
<accession>A0A9Q1FUT3</accession>
<dbReference type="FunFam" id="3.40.50.2300:FF:000016">
    <property type="entry name" value="Taste 1 receptor member 2"/>
    <property type="match status" value="1"/>
</dbReference>
<feature type="domain" description="Receptor ligand binding region" evidence="12">
    <location>
        <begin position="171"/>
        <end position="310"/>
    </location>
</feature>
<dbReference type="PRINTS" id="PR00592">
    <property type="entry name" value="CASENSINGR"/>
</dbReference>
<dbReference type="Pfam" id="PF01094">
    <property type="entry name" value="ANF_receptor"/>
    <property type="match status" value="2"/>
</dbReference>
<keyword evidence="5 11" id="KW-1133">Transmembrane helix</keyword>
<keyword evidence="2" id="KW-1003">Cell membrane</keyword>
<evidence type="ECO:0000256" key="3">
    <source>
        <dbReference type="ARBA" id="ARBA00022692"/>
    </source>
</evidence>
<keyword evidence="3 11" id="KW-0812">Transmembrane</keyword>
<dbReference type="PANTHER" id="PTHR24061">
    <property type="entry name" value="CALCIUM-SENSING RECEPTOR-RELATED"/>
    <property type="match status" value="1"/>
</dbReference>
<evidence type="ECO:0000313" key="13">
    <source>
        <dbReference type="EMBL" id="KAJ8367799.1"/>
    </source>
</evidence>
<dbReference type="EMBL" id="JAINUF010000003">
    <property type="protein sequence ID" value="KAJ8367799.1"/>
    <property type="molecule type" value="Genomic_DNA"/>
</dbReference>
<name>A0A9Q1FUT3_SYNKA</name>
<evidence type="ECO:0000256" key="2">
    <source>
        <dbReference type="ARBA" id="ARBA00022475"/>
    </source>
</evidence>
<keyword evidence="6" id="KW-0297">G-protein coupled receptor</keyword>
<evidence type="ECO:0000256" key="10">
    <source>
        <dbReference type="ARBA" id="ARBA00023224"/>
    </source>
</evidence>
<organism evidence="13 14">
    <name type="scientific">Synaphobranchus kaupii</name>
    <name type="common">Kaup's arrowtooth eel</name>
    <dbReference type="NCBI Taxonomy" id="118154"/>
    <lineage>
        <taxon>Eukaryota</taxon>
        <taxon>Metazoa</taxon>
        <taxon>Chordata</taxon>
        <taxon>Craniata</taxon>
        <taxon>Vertebrata</taxon>
        <taxon>Euteleostomi</taxon>
        <taxon>Actinopterygii</taxon>
        <taxon>Neopterygii</taxon>
        <taxon>Teleostei</taxon>
        <taxon>Anguilliformes</taxon>
        <taxon>Synaphobranchidae</taxon>
        <taxon>Synaphobranchus</taxon>
    </lineage>
</organism>
<dbReference type="PRINTS" id="PR00248">
    <property type="entry name" value="GPCRMGR"/>
</dbReference>
<evidence type="ECO:0000256" key="9">
    <source>
        <dbReference type="ARBA" id="ARBA00023180"/>
    </source>
</evidence>
<feature type="transmembrane region" description="Helical" evidence="11">
    <location>
        <begin position="6"/>
        <end position="29"/>
    </location>
</feature>
<evidence type="ECO:0000256" key="1">
    <source>
        <dbReference type="ARBA" id="ARBA00004651"/>
    </source>
</evidence>
<evidence type="ECO:0000313" key="14">
    <source>
        <dbReference type="Proteomes" id="UP001152622"/>
    </source>
</evidence>
<gene>
    <name evidence="13" type="ORF">SKAU_G00078270</name>
</gene>
<keyword evidence="9" id="KW-0325">Glycoprotein</keyword>
<evidence type="ECO:0000259" key="12">
    <source>
        <dbReference type="Pfam" id="PF01094"/>
    </source>
</evidence>
<comment type="subcellular location">
    <subcellularLocation>
        <location evidence="1">Cell membrane</location>
        <topology evidence="1">Multi-pass membrane protein</topology>
    </subcellularLocation>
</comment>
<dbReference type="InterPro" id="IPR001828">
    <property type="entry name" value="ANF_lig-bd_rcpt"/>
</dbReference>
<proteinExistence type="predicted"/>
<evidence type="ECO:0000256" key="6">
    <source>
        <dbReference type="ARBA" id="ARBA00023040"/>
    </source>
</evidence>
<keyword evidence="7 11" id="KW-0472">Membrane</keyword>
<sequence>MGVPGWLWLCVLLVLGAVCGIAGSSCRLLDTRISQRVYKEGDVVIGGMFPIHSKPPKPKLDFTQRPELLQCRGFLLTPYRWLQTVIFAVEEINRNPQLLPNLTLGYALADTCVTKGTALGAALGLVTGKNRVVTGSGCGRTPEVPVIIGDPCSSVSKVIARALGVFSIPMAIAHMVSRFGWTWVGLLVGDDNYGKSGIQLLLKELENSEVCVAFSEIIPKVNMDTSIPRIVEKVKQSTVKVILTFNMCVEMTTLLREVVRQNITDRQWIATETWATSSLFASPVMLTSLKGTIGFALRKANIQGLKSFLTRFKPSDLPSDPFVQEFWEILRYLRTVNFTTTVGDAVYFNENSETPASYDIMNWHVGAEGKVEFVKVGQFDAADGSDSKFDMDIKKVIWGGGQTEPTELFYQVQSRAY</sequence>
<keyword evidence="10" id="KW-0807">Transducer</keyword>
<dbReference type="Proteomes" id="UP001152622">
    <property type="component" value="Chromosome 3"/>
</dbReference>
<dbReference type="InterPro" id="IPR000068">
    <property type="entry name" value="GPCR_3_Ca_sens_rcpt-rel"/>
</dbReference>
<dbReference type="PANTHER" id="PTHR24061:SF0">
    <property type="entry name" value="C-FAMILY ODORANT RECEPTOR OLFCT1"/>
    <property type="match status" value="1"/>
</dbReference>
<evidence type="ECO:0000256" key="4">
    <source>
        <dbReference type="ARBA" id="ARBA00022729"/>
    </source>
</evidence>
<dbReference type="AlphaFoldDB" id="A0A9Q1FUT3"/>
<evidence type="ECO:0000256" key="7">
    <source>
        <dbReference type="ARBA" id="ARBA00023136"/>
    </source>
</evidence>